<dbReference type="GO" id="GO:0016740">
    <property type="term" value="F:transferase activity"/>
    <property type="evidence" value="ECO:0007669"/>
    <property type="project" value="UniProtKB-KW"/>
</dbReference>
<sequence length="321" mass="38159">MLISFVLVYQEFGNKVKETIDSIKKQTDNDYEIILVCDRTIEDNSKDEWLKELFWNNSNIKLVFNNSIQGASVSWNTGIDLAEGEYIKFIAQGNILNPDFVETIKKELNNFKEREIDLVEYTVNLTGSVHIDTLTYLEKGKIYNLSSEFDPFAYVNVVLYNKLFKAKILNEFGFKFRRFVRFDLLFVYKVLGQTNSYLFLDTKPLGTVNIGPVSYSVFDVVNQWNHILNYYRRIGKFKQLKDYLNYSYYKVLIHLWLWEIRTYDNKILIKKATAFANRKFEDKRDDFLKNNIIFKKTNDERFKEIVNNFGTYIKENLKRAK</sequence>
<dbReference type="AlphaFoldDB" id="S5LW21"/>
<reference evidence="2 3" key="1">
    <citation type="journal article" date="2013" name="Genome Biol. Evol.">
        <title>Comparison of metabolic capacities and inference of gene content evolution in mosquito-associated Spiroplasma diminutum and S. taiwanense.</title>
        <authorList>
            <person name="Lo W.S."/>
            <person name="Ku C."/>
            <person name="Chen L.L."/>
            <person name="Chang T.H."/>
            <person name="Kuo C.H."/>
        </authorList>
    </citation>
    <scope>NUCLEOTIDE SEQUENCE [LARGE SCALE GENOMIC DNA]</scope>
    <source>
        <strain evidence="2">CT-1</strain>
    </source>
</reference>
<protein>
    <submittedName>
        <fullName evidence="2">Glycosyltransferase</fullName>
    </submittedName>
</protein>
<dbReference type="InterPro" id="IPR001173">
    <property type="entry name" value="Glyco_trans_2-like"/>
</dbReference>
<keyword evidence="3" id="KW-1185">Reference proteome</keyword>
<name>S5LW21_9MOLU</name>
<gene>
    <name evidence="2" type="primary">cps</name>
    <name evidence="2" type="ORF">STAIW_v1c01010</name>
</gene>
<dbReference type="SUPFAM" id="SSF53448">
    <property type="entry name" value="Nucleotide-diphospho-sugar transferases"/>
    <property type="match status" value="1"/>
</dbReference>
<dbReference type="PANTHER" id="PTHR22916">
    <property type="entry name" value="GLYCOSYLTRANSFERASE"/>
    <property type="match status" value="1"/>
</dbReference>
<dbReference type="RefSeq" id="WP_020833930.1">
    <property type="nucleotide sequence ID" value="NC_021846.1"/>
</dbReference>
<accession>S5LW21</accession>
<dbReference type="Proteomes" id="UP000014984">
    <property type="component" value="Chromosome"/>
</dbReference>
<proteinExistence type="predicted"/>
<dbReference type="OrthoDB" id="387866at2"/>
<dbReference type="HOGENOM" id="CLU_873829_0_0_14"/>
<dbReference type="PANTHER" id="PTHR22916:SF71">
    <property type="entry name" value="GLYCOSYL TRANSFERASE"/>
    <property type="match status" value="1"/>
</dbReference>
<evidence type="ECO:0000313" key="3">
    <source>
        <dbReference type="Proteomes" id="UP000014984"/>
    </source>
</evidence>
<dbReference type="Gene3D" id="3.90.550.10">
    <property type="entry name" value="Spore Coat Polysaccharide Biosynthesis Protein SpsA, Chain A"/>
    <property type="match status" value="1"/>
</dbReference>
<dbReference type="Pfam" id="PF00535">
    <property type="entry name" value="Glycos_transf_2"/>
    <property type="match status" value="1"/>
</dbReference>
<dbReference type="CDD" id="cd00761">
    <property type="entry name" value="Glyco_tranf_GTA_type"/>
    <property type="match status" value="1"/>
</dbReference>
<dbReference type="KEGG" id="stai:STAIW_v1c01010"/>
<evidence type="ECO:0000313" key="2">
    <source>
        <dbReference type="EMBL" id="AGR40791.1"/>
    </source>
</evidence>
<dbReference type="PATRIC" id="fig|1276220.3.peg.102"/>
<keyword evidence="2" id="KW-0808">Transferase</keyword>
<feature type="domain" description="Glycosyltransferase 2-like" evidence="1">
    <location>
        <begin position="6"/>
        <end position="108"/>
    </location>
</feature>
<organism evidence="2 3">
    <name type="scientific">Spiroplasma taiwanense CT-1</name>
    <dbReference type="NCBI Taxonomy" id="1276220"/>
    <lineage>
        <taxon>Bacteria</taxon>
        <taxon>Bacillati</taxon>
        <taxon>Mycoplasmatota</taxon>
        <taxon>Mollicutes</taxon>
        <taxon>Entomoplasmatales</taxon>
        <taxon>Spiroplasmataceae</taxon>
        <taxon>Spiroplasma</taxon>
    </lineage>
</organism>
<dbReference type="eggNOG" id="COG0463">
    <property type="taxonomic scope" value="Bacteria"/>
</dbReference>
<evidence type="ECO:0000259" key="1">
    <source>
        <dbReference type="Pfam" id="PF00535"/>
    </source>
</evidence>
<dbReference type="EMBL" id="CP005074">
    <property type="protein sequence ID" value="AGR40791.1"/>
    <property type="molecule type" value="Genomic_DNA"/>
</dbReference>
<dbReference type="InterPro" id="IPR029044">
    <property type="entry name" value="Nucleotide-diphossugar_trans"/>
</dbReference>
<dbReference type="STRING" id="1276220.STAIW_v1c01010"/>